<dbReference type="RefSeq" id="WP_104692797.1">
    <property type="nucleotide sequence ID" value="NZ_FZNI01000055.1"/>
</dbReference>
<accession>A0A1M4NGK3</accession>
<evidence type="ECO:0000313" key="2">
    <source>
        <dbReference type="EMBL" id="SFZ71316.1"/>
    </source>
</evidence>
<evidence type="ECO:0000256" key="1">
    <source>
        <dbReference type="SAM" id="SignalP"/>
    </source>
</evidence>
<dbReference type="AlphaFoldDB" id="A0A1M4NGK3"/>
<feature type="chain" id="PRO_5012228768" evidence="1">
    <location>
        <begin position="30"/>
        <end position="330"/>
    </location>
</feature>
<organism evidence="2">
    <name type="scientific">Helicobacter felis</name>
    <dbReference type="NCBI Taxonomy" id="214"/>
    <lineage>
        <taxon>Bacteria</taxon>
        <taxon>Pseudomonadati</taxon>
        <taxon>Campylobacterota</taxon>
        <taxon>Epsilonproteobacteria</taxon>
        <taxon>Campylobacterales</taxon>
        <taxon>Helicobacteraceae</taxon>
        <taxon>Helicobacter</taxon>
    </lineage>
</organism>
<proteinExistence type="predicted"/>
<name>A0A1M4NGK3_HELFE</name>
<dbReference type="EMBL" id="LT633152">
    <property type="protein sequence ID" value="SFZ71316.1"/>
    <property type="molecule type" value="Genomic_DNA"/>
</dbReference>
<protein>
    <submittedName>
        <fullName evidence="2">OMP1578</fullName>
    </submittedName>
</protein>
<sequence>MVVAHSTQLKRAFLGFSTLALFSLAPLSAEDNGAFIQGGFQYSNFNSTTTSVVKPTGEQDLVQAAAQLFTQQYMQALKARGVPEEQARQQLQVELLGVERRVKRAYPNGLPGSKSETTYNGNLYGADIQIGYKQFFGQSKHFGLRYYGIFSGQGGSYYNKNGKYSQPSANLFYGAGVDVLYNFYESNDRTYGIFAGVMIGGSSWLMGEAKNKGKCVFKDKKGICESMNDSYSDLAKSNKIPITKATFSPTYVQFIVNVGFRTNFTKHQGFEFGVRIPTINDPYYKTTLTGTQLNVDYQSGELTGGRGKGSGITLAFRRNVALYWNYVYNF</sequence>
<gene>
    <name evidence="2" type="primary">omp1578</name>
</gene>
<feature type="signal peptide" evidence="1">
    <location>
        <begin position="1"/>
        <end position="29"/>
    </location>
</feature>
<reference evidence="2" key="1">
    <citation type="submission" date="2016-10" db="EMBL/GenBank/DDBJ databases">
        <title>Proteomic and phylogenetic analysis of the outer membrane protein repertoire of gastric Helicobacter species.</title>
        <authorList>
            <person name="Joosten M."/>
        </authorList>
    </citation>
    <scope>NUCLEOTIDE SEQUENCE</scope>
    <source>
        <strain evidence="2">DS1</strain>
    </source>
</reference>
<dbReference type="InterPro" id="IPR002718">
    <property type="entry name" value="OMP_Helicobacter"/>
</dbReference>
<keyword evidence="1" id="KW-0732">Signal</keyword>
<dbReference type="PRINTS" id="PR01776">
    <property type="entry name" value="HPOMPFAMILY"/>
</dbReference>
<dbReference type="Pfam" id="PF01856">
    <property type="entry name" value="HP_OMP"/>
    <property type="match status" value="1"/>
</dbReference>